<feature type="transmembrane region" description="Helical" evidence="2">
    <location>
        <begin position="70"/>
        <end position="91"/>
    </location>
</feature>
<dbReference type="EMBL" id="BAAANS010000059">
    <property type="protein sequence ID" value="GAA2117564.1"/>
    <property type="molecule type" value="Genomic_DNA"/>
</dbReference>
<keyword evidence="2" id="KW-1133">Transmembrane helix</keyword>
<evidence type="ECO:0000256" key="1">
    <source>
        <dbReference type="SAM" id="MobiDB-lite"/>
    </source>
</evidence>
<evidence type="ECO:0000313" key="3">
    <source>
        <dbReference type="EMBL" id="GAA2117564.1"/>
    </source>
</evidence>
<gene>
    <name evidence="3" type="ORF">GCM10009759_64070</name>
</gene>
<evidence type="ECO:0000313" key="4">
    <source>
        <dbReference type="Proteomes" id="UP001500897"/>
    </source>
</evidence>
<comment type="caution">
    <text evidence="3">The sequence shown here is derived from an EMBL/GenBank/DDBJ whole genome shotgun (WGS) entry which is preliminary data.</text>
</comment>
<reference evidence="4" key="1">
    <citation type="journal article" date="2019" name="Int. J. Syst. Evol. Microbiol.">
        <title>The Global Catalogue of Microorganisms (GCM) 10K type strain sequencing project: providing services to taxonomists for standard genome sequencing and annotation.</title>
        <authorList>
            <consortium name="The Broad Institute Genomics Platform"/>
            <consortium name="The Broad Institute Genome Sequencing Center for Infectious Disease"/>
            <person name="Wu L."/>
            <person name="Ma J."/>
        </authorList>
    </citation>
    <scope>NUCLEOTIDE SEQUENCE [LARGE SCALE GENOMIC DNA]</scope>
    <source>
        <strain evidence="4">JCM 14559</strain>
    </source>
</reference>
<name>A0ABP5JG49_9ACTN</name>
<keyword evidence="4" id="KW-1185">Reference proteome</keyword>
<feature type="transmembrane region" description="Helical" evidence="2">
    <location>
        <begin position="46"/>
        <end position="64"/>
    </location>
</feature>
<feature type="region of interest" description="Disordered" evidence="1">
    <location>
        <begin position="1"/>
        <end position="30"/>
    </location>
</feature>
<proteinExistence type="predicted"/>
<evidence type="ECO:0000256" key="2">
    <source>
        <dbReference type="SAM" id="Phobius"/>
    </source>
</evidence>
<sequence>MPATVTGTTTRGTTTRGTTARGTTATGGPGPGAFHRFAAWLNAKHNTSLVFLLALSLGLGLVAAQLDQLWLLIVFSVVWAVTIVAFAAQFLGRHERAHPHAA</sequence>
<organism evidence="3 4">
    <name type="scientific">Kitasatospora saccharophila</name>
    <dbReference type="NCBI Taxonomy" id="407973"/>
    <lineage>
        <taxon>Bacteria</taxon>
        <taxon>Bacillati</taxon>
        <taxon>Actinomycetota</taxon>
        <taxon>Actinomycetes</taxon>
        <taxon>Kitasatosporales</taxon>
        <taxon>Streptomycetaceae</taxon>
        <taxon>Kitasatospora</taxon>
    </lineage>
</organism>
<protein>
    <submittedName>
        <fullName evidence="3">Uncharacterized protein</fullName>
    </submittedName>
</protein>
<dbReference type="Proteomes" id="UP001500897">
    <property type="component" value="Unassembled WGS sequence"/>
</dbReference>
<dbReference type="RefSeq" id="WP_344557255.1">
    <property type="nucleotide sequence ID" value="NZ_BAAANS010000059.1"/>
</dbReference>
<accession>A0ABP5JG49</accession>
<keyword evidence="2" id="KW-0812">Transmembrane</keyword>
<keyword evidence="2" id="KW-0472">Membrane</keyword>
<feature type="compositionally biased region" description="Low complexity" evidence="1">
    <location>
        <begin position="1"/>
        <end position="24"/>
    </location>
</feature>